<accession>A0A8H2PWQ3</accession>
<organism evidence="1 2">
    <name type="scientific">Acinetobacter radioresistens</name>
    <dbReference type="NCBI Taxonomy" id="40216"/>
    <lineage>
        <taxon>Bacteria</taxon>
        <taxon>Pseudomonadati</taxon>
        <taxon>Pseudomonadota</taxon>
        <taxon>Gammaproteobacteria</taxon>
        <taxon>Moraxellales</taxon>
        <taxon>Moraxellaceae</taxon>
        <taxon>Acinetobacter</taxon>
    </lineage>
</organism>
<dbReference type="Proteomes" id="UP000314285">
    <property type="component" value="Unassembled WGS sequence"/>
</dbReference>
<sequence>MKLGLKGSGISWFEKYFAILLFAVHAEPFKVLDVREAVLDEKQAVIRGYLYHLVRLGYLEKINTTTFRATDYAKQLFGATA</sequence>
<reference evidence="1 2" key="1">
    <citation type="submission" date="2019-06" db="EMBL/GenBank/DDBJ databases">
        <title>Genome of Acinetobacter radioresistens APH1, a phenol degrading strain.</title>
        <authorList>
            <person name="Liu Y."/>
        </authorList>
    </citation>
    <scope>NUCLEOTIDE SEQUENCE [LARGE SCALE GENOMIC DNA]</scope>
    <source>
        <strain evidence="1 2">APH1</strain>
    </source>
</reference>
<dbReference type="EMBL" id="VFBM01000002">
    <property type="protein sequence ID" value="TNX93657.1"/>
    <property type="molecule type" value="Genomic_DNA"/>
</dbReference>
<protein>
    <submittedName>
        <fullName evidence="1">Uncharacterized protein</fullName>
    </submittedName>
</protein>
<comment type="caution">
    <text evidence="1">The sequence shown here is derived from an EMBL/GenBank/DDBJ whole genome shotgun (WGS) entry which is preliminary data.</text>
</comment>
<gene>
    <name evidence="1" type="ORF">FHY67_04255</name>
</gene>
<name>A0A8H2PWQ3_ACIRA</name>
<evidence type="ECO:0000313" key="2">
    <source>
        <dbReference type="Proteomes" id="UP000314285"/>
    </source>
</evidence>
<dbReference type="AlphaFoldDB" id="A0A8H2PWQ3"/>
<proteinExistence type="predicted"/>
<dbReference type="RefSeq" id="WP_034593904.1">
    <property type="nucleotide sequence ID" value="NZ_JAATPE010000003.1"/>
</dbReference>
<evidence type="ECO:0000313" key="1">
    <source>
        <dbReference type="EMBL" id="TNX93657.1"/>
    </source>
</evidence>